<gene>
    <name evidence="1" type="ORF">HMP0721_1130</name>
</gene>
<dbReference type="HOGENOM" id="CLU_3172115_0_0_9"/>
<accession>E6MGJ7</accession>
<evidence type="ECO:0000313" key="1">
    <source>
        <dbReference type="EMBL" id="EFV01737.1"/>
    </source>
</evidence>
<organism evidence="1 2">
    <name type="scientific">Pseudoramibacter alactolyticus ATCC 23263</name>
    <dbReference type="NCBI Taxonomy" id="887929"/>
    <lineage>
        <taxon>Bacteria</taxon>
        <taxon>Bacillati</taxon>
        <taxon>Bacillota</taxon>
        <taxon>Clostridia</taxon>
        <taxon>Eubacteriales</taxon>
        <taxon>Eubacteriaceae</taxon>
        <taxon>Pseudoramibacter</taxon>
    </lineage>
</organism>
<reference evidence="1 2" key="1">
    <citation type="submission" date="2010-12" db="EMBL/GenBank/DDBJ databases">
        <authorList>
            <person name="Muzny D."/>
            <person name="Qin X."/>
            <person name="Deng J."/>
            <person name="Jiang H."/>
            <person name="Liu Y."/>
            <person name="Qu J."/>
            <person name="Song X.-Z."/>
            <person name="Zhang L."/>
            <person name="Thornton R."/>
            <person name="Coyle M."/>
            <person name="Francisco L."/>
            <person name="Jackson L."/>
            <person name="Javaid M."/>
            <person name="Korchina V."/>
            <person name="Kovar C."/>
            <person name="Mata R."/>
            <person name="Mathew T."/>
            <person name="Ngo R."/>
            <person name="Nguyen L."/>
            <person name="Nguyen N."/>
            <person name="Okwuonu G."/>
            <person name="Ongeri F."/>
            <person name="Pham C."/>
            <person name="Simmons D."/>
            <person name="Wilczek-Boney K."/>
            <person name="Hale W."/>
            <person name="Jakkamsetti A."/>
            <person name="Pham P."/>
            <person name="Ruth R."/>
            <person name="San Lucas F."/>
            <person name="Warren J."/>
            <person name="Zhang J."/>
            <person name="Zhao Z."/>
            <person name="Zhou C."/>
            <person name="Zhu D."/>
            <person name="Lee S."/>
            <person name="Bess C."/>
            <person name="Blankenburg K."/>
            <person name="Forbes L."/>
            <person name="Fu Q."/>
            <person name="Gubbala S."/>
            <person name="Hirani K."/>
            <person name="Jayaseelan J.C."/>
            <person name="Lara F."/>
            <person name="Munidasa M."/>
            <person name="Palculict T."/>
            <person name="Patil S."/>
            <person name="Pu L.-L."/>
            <person name="Saada N."/>
            <person name="Tang L."/>
            <person name="Weissenberger G."/>
            <person name="Zhu Y."/>
            <person name="Hemphill L."/>
            <person name="Shang Y."/>
            <person name="Youmans B."/>
            <person name="Ayvaz T."/>
            <person name="Ross M."/>
            <person name="Santibanez J."/>
            <person name="Aqrawi P."/>
            <person name="Gross S."/>
            <person name="Joshi V."/>
            <person name="Fowler G."/>
            <person name="Nazareth L."/>
            <person name="Reid J."/>
            <person name="Worley K."/>
            <person name="Petrosino J."/>
            <person name="Highlander S."/>
            <person name="Gibbs R."/>
        </authorList>
    </citation>
    <scope>NUCLEOTIDE SEQUENCE [LARGE SCALE GENOMIC DNA]</scope>
    <source>
        <strain evidence="1 2">ATCC 23263</strain>
    </source>
</reference>
<dbReference type="EMBL" id="AEQN01000016">
    <property type="protein sequence ID" value="EFV01737.1"/>
    <property type="molecule type" value="Genomic_DNA"/>
</dbReference>
<dbReference type="AlphaFoldDB" id="E6MGJ7"/>
<sequence>MILLSDPLNAFYGFIVFLRGLRRRGSGEGIAVTALFKQIVHVVDVHG</sequence>
<evidence type="ECO:0000313" key="2">
    <source>
        <dbReference type="Proteomes" id="UP000004754"/>
    </source>
</evidence>
<dbReference type="Proteomes" id="UP000004754">
    <property type="component" value="Unassembled WGS sequence"/>
</dbReference>
<comment type="caution">
    <text evidence="1">The sequence shown here is derived from an EMBL/GenBank/DDBJ whole genome shotgun (WGS) entry which is preliminary data.</text>
</comment>
<name>E6MGJ7_9FIRM</name>
<keyword evidence="2" id="KW-1185">Reference proteome</keyword>
<protein>
    <submittedName>
        <fullName evidence="1">Uncharacterized protein</fullName>
    </submittedName>
</protein>
<proteinExistence type="predicted"/>